<dbReference type="SUPFAM" id="SSF53850">
    <property type="entry name" value="Periplasmic binding protein-like II"/>
    <property type="match status" value="1"/>
</dbReference>
<dbReference type="GO" id="GO:0043190">
    <property type="term" value="C:ATP-binding cassette (ABC) transporter complex"/>
    <property type="evidence" value="ECO:0007669"/>
    <property type="project" value="InterPro"/>
</dbReference>
<dbReference type="PANTHER" id="PTHR30290:SF10">
    <property type="entry name" value="PERIPLASMIC OLIGOPEPTIDE-BINDING PROTEIN-RELATED"/>
    <property type="match status" value="1"/>
</dbReference>
<feature type="signal peptide" evidence="5">
    <location>
        <begin position="1"/>
        <end position="24"/>
    </location>
</feature>
<accession>A0AB39QXR5</accession>
<evidence type="ECO:0000256" key="4">
    <source>
        <dbReference type="ARBA" id="ARBA00022729"/>
    </source>
</evidence>
<protein>
    <submittedName>
        <fullName evidence="7">ABC transporter substrate-binding protein</fullName>
    </submittedName>
</protein>
<feature type="domain" description="Solute-binding protein family 5" evidence="6">
    <location>
        <begin position="84"/>
        <end position="446"/>
    </location>
</feature>
<evidence type="ECO:0000256" key="5">
    <source>
        <dbReference type="SAM" id="SignalP"/>
    </source>
</evidence>
<dbReference type="GO" id="GO:0030313">
    <property type="term" value="C:cell envelope"/>
    <property type="evidence" value="ECO:0007669"/>
    <property type="project" value="UniProtKB-SubCell"/>
</dbReference>
<gene>
    <name evidence="7" type="ORF">AB5J52_36475</name>
</gene>
<dbReference type="CDD" id="cd08492">
    <property type="entry name" value="PBP2_NikA_DppA_OppA_like_15"/>
    <property type="match status" value="1"/>
</dbReference>
<evidence type="ECO:0000256" key="3">
    <source>
        <dbReference type="ARBA" id="ARBA00022448"/>
    </source>
</evidence>
<dbReference type="GO" id="GO:0015833">
    <property type="term" value="P:peptide transport"/>
    <property type="evidence" value="ECO:0007669"/>
    <property type="project" value="TreeGrafter"/>
</dbReference>
<reference evidence="7" key="1">
    <citation type="submission" date="2024-07" db="EMBL/GenBank/DDBJ databases">
        <authorList>
            <person name="Yu S.T."/>
        </authorList>
    </citation>
    <scope>NUCLEOTIDE SEQUENCE</scope>
    <source>
        <strain evidence="7">R39</strain>
    </source>
</reference>
<evidence type="ECO:0000256" key="2">
    <source>
        <dbReference type="ARBA" id="ARBA00005695"/>
    </source>
</evidence>
<dbReference type="PROSITE" id="PS51257">
    <property type="entry name" value="PROKAR_LIPOPROTEIN"/>
    <property type="match status" value="1"/>
</dbReference>
<evidence type="ECO:0000259" key="6">
    <source>
        <dbReference type="Pfam" id="PF00496"/>
    </source>
</evidence>
<dbReference type="InterPro" id="IPR039424">
    <property type="entry name" value="SBP_5"/>
</dbReference>
<dbReference type="Gene3D" id="3.10.105.10">
    <property type="entry name" value="Dipeptide-binding Protein, Domain 3"/>
    <property type="match status" value="1"/>
</dbReference>
<evidence type="ECO:0000256" key="1">
    <source>
        <dbReference type="ARBA" id="ARBA00004196"/>
    </source>
</evidence>
<dbReference type="InterPro" id="IPR030678">
    <property type="entry name" value="Peptide/Ni-bd"/>
</dbReference>
<dbReference type="RefSeq" id="WP_369226278.1">
    <property type="nucleotide sequence ID" value="NZ_CP163441.1"/>
</dbReference>
<comment type="subcellular location">
    <subcellularLocation>
        <location evidence="1">Cell envelope</location>
    </subcellularLocation>
</comment>
<dbReference type="EMBL" id="CP163441">
    <property type="protein sequence ID" value="XDQ47327.1"/>
    <property type="molecule type" value="Genomic_DNA"/>
</dbReference>
<dbReference type="Gene3D" id="3.40.190.10">
    <property type="entry name" value="Periplasmic binding protein-like II"/>
    <property type="match status" value="1"/>
</dbReference>
<dbReference type="PANTHER" id="PTHR30290">
    <property type="entry name" value="PERIPLASMIC BINDING COMPONENT OF ABC TRANSPORTER"/>
    <property type="match status" value="1"/>
</dbReference>
<keyword evidence="4 5" id="KW-0732">Signal</keyword>
<sequence>MTHFTRPRLAAASAGTVLASLTLAACGGGTGSADGTDGKPVQGGTITYTHVQEPPCIFGGWIQQAYISRQVLDGLVTEAEDGSVKPWLATSWKTSADGLTYTFTLKKGVRFTDGTPVDAEAVAYNFEQFEKSDLNGTAKVSMDPYYKSAEAIDASHVAVHLTKPYPEFLRLITQGYFGIQSAHALKTRTKEQNCEQPIGSGAFTVDKWNKGRDVIFKKNPRYTSWPATAKHHGPAYADKIDWKFVADGTSRYASLTTGQSDVVYEVPTVNWKDARSRFRNTIRYITPGHPVSFYLNTAKGPFTDRLVRQAFGYAADRKAAVKAGFHGVIPYEPNPAVSQSTPGYLGTDPYPYNPGRAAQLLTRAGWKKGTDGIYAKGGQKLKIRLVYGPGYIFTSEGATVLQALQEQWKQNGFDVTLVPATQAESWGGKYSGPDGYDAQASYWTSPSPAILWIVWRESTKNSPNGNNQSFYNNSTLTKLIDKANTNTDTAAGFDQYEQAQKIIDDNAAGIGLYTQNTLIAVSDKLHGFWVEKSQGEPVFSDAYFTAKQ</sequence>
<dbReference type="AlphaFoldDB" id="A0AB39QXR5"/>
<evidence type="ECO:0000313" key="7">
    <source>
        <dbReference type="EMBL" id="XDQ47327.1"/>
    </source>
</evidence>
<keyword evidence="3" id="KW-0813">Transport</keyword>
<name>A0AB39QXR5_9ACTN</name>
<organism evidence="7">
    <name type="scientific">Streptomyces sp. R39</name>
    <dbReference type="NCBI Taxonomy" id="3238631"/>
    <lineage>
        <taxon>Bacteria</taxon>
        <taxon>Bacillati</taxon>
        <taxon>Actinomycetota</taxon>
        <taxon>Actinomycetes</taxon>
        <taxon>Kitasatosporales</taxon>
        <taxon>Streptomycetaceae</taxon>
        <taxon>Streptomyces</taxon>
    </lineage>
</organism>
<proteinExistence type="inferred from homology"/>
<dbReference type="InterPro" id="IPR000914">
    <property type="entry name" value="SBP_5_dom"/>
</dbReference>
<comment type="similarity">
    <text evidence="2">Belongs to the bacterial solute-binding protein 5 family.</text>
</comment>
<feature type="chain" id="PRO_5044304811" evidence="5">
    <location>
        <begin position="25"/>
        <end position="548"/>
    </location>
</feature>
<dbReference type="GO" id="GO:1904680">
    <property type="term" value="F:peptide transmembrane transporter activity"/>
    <property type="evidence" value="ECO:0007669"/>
    <property type="project" value="TreeGrafter"/>
</dbReference>
<dbReference type="Pfam" id="PF00496">
    <property type="entry name" value="SBP_bac_5"/>
    <property type="match status" value="1"/>
</dbReference>
<dbReference type="PIRSF" id="PIRSF002741">
    <property type="entry name" value="MppA"/>
    <property type="match status" value="1"/>
</dbReference>
<dbReference type="GO" id="GO:0042597">
    <property type="term" value="C:periplasmic space"/>
    <property type="evidence" value="ECO:0007669"/>
    <property type="project" value="UniProtKB-ARBA"/>
</dbReference>